<keyword evidence="1" id="KW-0472">Membrane</keyword>
<feature type="transmembrane region" description="Helical" evidence="1">
    <location>
        <begin position="395"/>
        <end position="416"/>
    </location>
</feature>
<name>A0ABP7ILB8_9ACTN</name>
<feature type="transmembrane region" description="Helical" evidence="1">
    <location>
        <begin position="365"/>
        <end position="383"/>
    </location>
</feature>
<keyword evidence="1" id="KW-1133">Transmembrane helix</keyword>
<reference evidence="3" key="1">
    <citation type="journal article" date="2019" name="Int. J. Syst. Evol. Microbiol.">
        <title>The Global Catalogue of Microorganisms (GCM) 10K type strain sequencing project: providing services to taxonomists for standard genome sequencing and annotation.</title>
        <authorList>
            <consortium name="The Broad Institute Genomics Platform"/>
            <consortium name="The Broad Institute Genome Sequencing Center for Infectious Disease"/>
            <person name="Wu L."/>
            <person name="Ma J."/>
        </authorList>
    </citation>
    <scope>NUCLEOTIDE SEQUENCE [LARGE SCALE GENOMIC DNA]</scope>
    <source>
        <strain evidence="3">JCM 16953</strain>
    </source>
</reference>
<keyword evidence="1" id="KW-0812">Transmembrane</keyword>
<feature type="transmembrane region" description="Helical" evidence="1">
    <location>
        <begin position="230"/>
        <end position="251"/>
    </location>
</feature>
<keyword evidence="3" id="KW-1185">Reference proteome</keyword>
<organism evidence="2 3">
    <name type="scientific">Nocardioides panacisoli</name>
    <dbReference type="NCBI Taxonomy" id="627624"/>
    <lineage>
        <taxon>Bacteria</taxon>
        <taxon>Bacillati</taxon>
        <taxon>Actinomycetota</taxon>
        <taxon>Actinomycetes</taxon>
        <taxon>Propionibacteriales</taxon>
        <taxon>Nocardioidaceae</taxon>
        <taxon>Nocardioides</taxon>
    </lineage>
</organism>
<evidence type="ECO:0000313" key="3">
    <source>
        <dbReference type="Proteomes" id="UP001501821"/>
    </source>
</evidence>
<comment type="caution">
    <text evidence="2">The sequence shown here is derived from an EMBL/GenBank/DDBJ whole genome shotgun (WGS) entry which is preliminary data.</text>
</comment>
<feature type="transmembrane region" description="Helical" evidence="1">
    <location>
        <begin position="466"/>
        <end position="486"/>
    </location>
</feature>
<accession>A0ABP7ILB8</accession>
<dbReference type="RefSeq" id="WP_344775603.1">
    <property type="nucleotide sequence ID" value="NZ_BAABAH010000007.1"/>
</dbReference>
<feature type="transmembrane region" description="Helical" evidence="1">
    <location>
        <begin position="71"/>
        <end position="90"/>
    </location>
</feature>
<dbReference type="EMBL" id="BAABAH010000007">
    <property type="protein sequence ID" value="GAA3821241.1"/>
    <property type="molecule type" value="Genomic_DNA"/>
</dbReference>
<sequence>MPIERSWTEWRGAATDLRHLLWFRARTVRRPRAAATALVVLLGLTAAAAVVPALTGRHESTLDRLDDLLPAYLLAVLALSTATAVASGGGREVLARDAAAGHPIDPFTDHLGALVLAPLSAAWLLQSWFLLGAAAYEAGPHPVRLLTADAVALAWIGCATAAGQLVGWLAEWLRRSPRGVAAVRVAGAIALITAGASGVLPDLRGLLLDGPAGRTADVLTGHAATGPAPALLLAACVLLVVAGGHAARLTARRVPRDETRLASRSYASRSPARSDLAALVRTDRASVWRSVPLRRGTYFLALAPGLVALTHPLSWSSLAVLPGLVVSGCALLFGVNAWAIDGQGLLWRETLPVPPGLALLARAKVLAELLLGAGLVTVVLGGLRAGPPSGAEATAVAVALLVVTGQALSGSLRWSLRSPYAVDLRSARATPAPPLAMVGYSSRLALVTTVTTMLLGALAIQGRADLVLAVGGVLVAWSALRLAGVWRSWRDPVARARVVTVVAA</sequence>
<dbReference type="Proteomes" id="UP001501821">
    <property type="component" value="Unassembled WGS sequence"/>
</dbReference>
<proteinExistence type="predicted"/>
<feature type="transmembrane region" description="Helical" evidence="1">
    <location>
        <begin position="296"/>
        <end position="313"/>
    </location>
</feature>
<feature type="transmembrane region" description="Helical" evidence="1">
    <location>
        <begin position="150"/>
        <end position="169"/>
    </location>
</feature>
<feature type="transmembrane region" description="Helical" evidence="1">
    <location>
        <begin position="181"/>
        <end position="200"/>
    </location>
</feature>
<gene>
    <name evidence="2" type="ORF">GCM10022242_23640</name>
</gene>
<evidence type="ECO:0000313" key="2">
    <source>
        <dbReference type="EMBL" id="GAA3821241.1"/>
    </source>
</evidence>
<feature type="transmembrane region" description="Helical" evidence="1">
    <location>
        <begin position="437"/>
        <end position="460"/>
    </location>
</feature>
<evidence type="ECO:0008006" key="4">
    <source>
        <dbReference type="Google" id="ProtNLM"/>
    </source>
</evidence>
<feature type="transmembrane region" description="Helical" evidence="1">
    <location>
        <begin position="33"/>
        <end position="51"/>
    </location>
</feature>
<feature type="transmembrane region" description="Helical" evidence="1">
    <location>
        <begin position="111"/>
        <end position="130"/>
    </location>
</feature>
<protein>
    <recommendedName>
        <fullName evidence="4">ABC-2 type transport system permease protein</fullName>
    </recommendedName>
</protein>
<evidence type="ECO:0000256" key="1">
    <source>
        <dbReference type="SAM" id="Phobius"/>
    </source>
</evidence>
<feature type="transmembrane region" description="Helical" evidence="1">
    <location>
        <begin position="319"/>
        <end position="340"/>
    </location>
</feature>